<evidence type="ECO:0000259" key="1">
    <source>
        <dbReference type="SMART" id="SM00829"/>
    </source>
</evidence>
<proteinExistence type="predicted"/>
<dbReference type="InterPro" id="IPR013149">
    <property type="entry name" value="ADH-like_C"/>
</dbReference>
<feature type="domain" description="Enoyl reductase (ER)" evidence="1">
    <location>
        <begin position="19"/>
        <end position="352"/>
    </location>
</feature>
<dbReference type="InterPro" id="IPR020843">
    <property type="entry name" value="ER"/>
</dbReference>
<keyword evidence="3" id="KW-1185">Reference proteome</keyword>
<dbReference type="InterPro" id="IPR013154">
    <property type="entry name" value="ADH-like_N"/>
</dbReference>
<comment type="caution">
    <text evidence="2">The sequence shown here is derived from an EMBL/GenBank/DDBJ whole genome shotgun (WGS) entry which is preliminary data.</text>
</comment>
<dbReference type="SUPFAM" id="SSF51735">
    <property type="entry name" value="NAD(P)-binding Rossmann-fold domains"/>
    <property type="match status" value="1"/>
</dbReference>
<dbReference type="CDD" id="cd08249">
    <property type="entry name" value="enoyl_reductase_like"/>
    <property type="match status" value="1"/>
</dbReference>
<gene>
    <name evidence="2" type="ORF">FH610_027575</name>
</gene>
<name>A0A5N6BN04_9ACTN</name>
<evidence type="ECO:0000313" key="3">
    <source>
        <dbReference type="Proteomes" id="UP000313066"/>
    </source>
</evidence>
<dbReference type="Proteomes" id="UP000313066">
    <property type="component" value="Unassembled WGS sequence"/>
</dbReference>
<evidence type="ECO:0000313" key="2">
    <source>
        <dbReference type="EMBL" id="KAB8181660.1"/>
    </source>
</evidence>
<dbReference type="SMART" id="SM00829">
    <property type="entry name" value="PKS_ER"/>
    <property type="match status" value="1"/>
</dbReference>
<sequence>MSDQNVALWLPRQGLPKRGARFEVGSAPYTPPAANEVVVRVRAVAVNPVDALPGFLYRVVLPWLTFPAVVGSDVAGEVVAVGTGVTRLRPGDRVLGHAFGVEKSQNRAAEGAFQHYVVLIQHMVSPIPGSLSFEQAAVLPLALSTAATGLFQQDHLGLAMPTAEPVERSETVLVWGGSTSVGSNAIQLARNAGYRVVATASPHNFDYLRSLGAAEVVDRRSRTAVGEIVDLIGAGPLAGTLAIGSGSLVPAVAIASRTTGGKRVASAQPGWVTRIRGPRARRPGVRVSGIWGGTLKDNEVGPGIYVDFLPAALATGAYRAAPDATVVGHGLARIPDALRRLRGGVSANKLVVTV</sequence>
<dbReference type="Pfam" id="PF08240">
    <property type="entry name" value="ADH_N"/>
    <property type="match status" value="1"/>
</dbReference>
<dbReference type="InterPro" id="IPR011032">
    <property type="entry name" value="GroES-like_sf"/>
</dbReference>
<dbReference type="PANTHER" id="PTHR45348">
    <property type="entry name" value="HYPOTHETICAL OXIDOREDUCTASE (EUROFUNG)"/>
    <property type="match status" value="1"/>
</dbReference>
<dbReference type="SUPFAM" id="SSF50129">
    <property type="entry name" value="GroES-like"/>
    <property type="match status" value="1"/>
</dbReference>
<dbReference type="Pfam" id="PF00107">
    <property type="entry name" value="ADH_zinc_N"/>
    <property type="match status" value="1"/>
</dbReference>
<dbReference type="PANTHER" id="PTHR45348:SF2">
    <property type="entry name" value="ZINC-TYPE ALCOHOL DEHYDROGENASE-LIKE PROTEIN C2E1P3.01"/>
    <property type="match status" value="1"/>
</dbReference>
<dbReference type="EMBL" id="VDMA02000016">
    <property type="protein sequence ID" value="KAB8181660.1"/>
    <property type="molecule type" value="Genomic_DNA"/>
</dbReference>
<organism evidence="2 3">
    <name type="scientific">Microbispora catharanthi</name>
    <dbReference type="NCBI Taxonomy" id="1712871"/>
    <lineage>
        <taxon>Bacteria</taxon>
        <taxon>Bacillati</taxon>
        <taxon>Actinomycetota</taxon>
        <taxon>Actinomycetes</taxon>
        <taxon>Streptosporangiales</taxon>
        <taxon>Streptosporangiaceae</taxon>
        <taxon>Microbispora</taxon>
    </lineage>
</organism>
<dbReference type="RefSeq" id="WP_139577942.1">
    <property type="nucleotide sequence ID" value="NZ_VDMA02000016.1"/>
</dbReference>
<protein>
    <submittedName>
        <fullName evidence="2">Zinc-binding dehydrogenase</fullName>
    </submittedName>
</protein>
<dbReference type="Gene3D" id="3.40.50.720">
    <property type="entry name" value="NAD(P)-binding Rossmann-like Domain"/>
    <property type="match status" value="1"/>
</dbReference>
<dbReference type="InterPro" id="IPR047122">
    <property type="entry name" value="Trans-enoyl_RdTase-like"/>
</dbReference>
<dbReference type="InterPro" id="IPR036291">
    <property type="entry name" value="NAD(P)-bd_dom_sf"/>
</dbReference>
<reference evidence="2 3" key="1">
    <citation type="submission" date="2019-10" db="EMBL/GenBank/DDBJ databases">
        <title>Nonomuraea sp. nov., isolated from Phyllanthus amarus.</title>
        <authorList>
            <person name="Klykleung N."/>
            <person name="Tanasupawat S."/>
        </authorList>
    </citation>
    <scope>NUCLEOTIDE SEQUENCE [LARGE SCALE GENOMIC DNA]</scope>
    <source>
        <strain evidence="2 3">CR1-09</strain>
    </source>
</reference>
<dbReference type="GO" id="GO:0016651">
    <property type="term" value="F:oxidoreductase activity, acting on NAD(P)H"/>
    <property type="evidence" value="ECO:0007669"/>
    <property type="project" value="InterPro"/>
</dbReference>
<dbReference type="Gene3D" id="3.90.180.10">
    <property type="entry name" value="Medium-chain alcohol dehydrogenases, catalytic domain"/>
    <property type="match status" value="1"/>
</dbReference>
<accession>A0A5N6BN04</accession>
<dbReference type="AlphaFoldDB" id="A0A5N6BN04"/>